<reference evidence="2 3" key="1">
    <citation type="submission" date="2020-08" db="EMBL/GenBank/DDBJ databases">
        <authorList>
            <person name="Koutsovoulos G."/>
            <person name="Danchin GJ E."/>
        </authorList>
    </citation>
    <scope>NUCLEOTIDE SEQUENCE [LARGE SCALE GENOMIC DNA]</scope>
</reference>
<protein>
    <submittedName>
        <fullName evidence="2">Uncharacterized protein</fullName>
    </submittedName>
</protein>
<organism evidence="2 3">
    <name type="scientific">Meloidogyne enterolobii</name>
    <name type="common">Root-knot nematode worm</name>
    <name type="synonym">Meloidogyne mayaguensis</name>
    <dbReference type="NCBI Taxonomy" id="390850"/>
    <lineage>
        <taxon>Eukaryota</taxon>
        <taxon>Metazoa</taxon>
        <taxon>Ecdysozoa</taxon>
        <taxon>Nematoda</taxon>
        <taxon>Chromadorea</taxon>
        <taxon>Rhabditida</taxon>
        <taxon>Tylenchina</taxon>
        <taxon>Tylenchomorpha</taxon>
        <taxon>Tylenchoidea</taxon>
        <taxon>Meloidogynidae</taxon>
        <taxon>Meloidogyninae</taxon>
        <taxon>Meloidogyne</taxon>
    </lineage>
</organism>
<sequence>MPWNRLPSSTSSNCQTTQQTHIYQPKKEETSYGATVRALLDNVQLNEGNTLKTKENGHQTENEYTPKRWPPTNSELSSTINTKTFPRKNDFGDLEYPNNSCGGTSTKMTTTNNNLFSEKINDVYYGENEEIKQKREFPNQNISLMLPTILEQKSINFQNNSDVSSPSAVNSPISVLSNNNNNGSQFGVNNKLVSEIIGTITMLNARNMQMQALEFEKNIFEMCCKLQKEMLEKF</sequence>
<proteinExistence type="predicted"/>
<evidence type="ECO:0000313" key="2">
    <source>
        <dbReference type="EMBL" id="CAD2188920.1"/>
    </source>
</evidence>
<dbReference type="Proteomes" id="UP000580250">
    <property type="component" value="Unassembled WGS sequence"/>
</dbReference>
<name>A0A6V7WPI6_MELEN</name>
<accession>A0A6V7WPI6</accession>
<feature type="compositionally biased region" description="Low complexity" evidence="1">
    <location>
        <begin position="8"/>
        <end position="20"/>
    </location>
</feature>
<dbReference type="EMBL" id="CAJEWN010000720">
    <property type="protein sequence ID" value="CAD2188920.1"/>
    <property type="molecule type" value="Genomic_DNA"/>
</dbReference>
<evidence type="ECO:0000313" key="3">
    <source>
        <dbReference type="Proteomes" id="UP000580250"/>
    </source>
</evidence>
<feature type="region of interest" description="Disordered" evidence="1">
    <location>
        <begin position="1"/>
        <end position="29"/>
    </location>
</feature>
<dbReference type="AlphaFoldDB" id="A0A6V7WPI6"/>
<comment type="caution">
    <text evidence="2">The sequence shown here is derived from an EMBL/GenBank/DDBJ whole genome shotgun (WGS) entry which is preliminary data.</text>
</comment>
<evidence type="ECO:0000256" key="1">
    <source>
        <dbReference type="SAM" id="MobiDB-lite"/>
    </source>
</evidence>
<feature type="compositionally biased region" description="Basic and acidic residues" evidence="1">
    <location>
        <begin position="52"/>
        <end position="66"/>
    </location>
</feature>
<feature type="region of interest" description="Disordered" evidence="1">
    <location>
        <begin position="52"/>
        <end position="76"/>
    </location>
</feature>
<gene>
    <name evidence="2" type="ORF">MENT_LOCUS41600</name>
</gene>